<keyword evidence="2" id="KW-1185">Reference proteome</keyword>
<dbReference type="RefSeq" id="WP_301588908.1">
    <property type="nucleotide sequence ID" value="NZ_JAPFQI010000002.1"/>
</dbReference>
<proteinExistence type="predicted"/>
<comment type="caution">
    <text evidence="1">The sequence shown here is derived from an EMBL/GenBank/DDBJ whole genome shotgun (WGS) entry which is preliminary data.</text>
</comment>
<evidence type="ECO:0000313" key="1">
    <source>
        <dbReference type="EMBL" id="MCW8085061.1"/>
    </source>
</evidence>
<reference evidence="1 2" key="1">
    <citation type="submission" date="2022-10" db="EMBL/GenBank/DDBJ databases">
        <title>Roseococcus glaciei nov., sp. nov., isolated from glacier.</title>
        <authorList>
            <person name="Liu Q."/>
            <person name="Xin Y.-H."/>
        </authorList>
    </citation>
    <scope>NUCLEOTIDE SEQUENCE [LARGE SCALE GENOMIC DNA]</scope>
    <source>
        <strain evidence="1 2">MDT2-1-1</strain>
    </source>
</reference>
<organism evidence="1 2">
    <name type="scientific">Sabulicella glaciei</name>
    <dbReference type="NCBI Taxonomy" id="2984948"/>
    <lineage>
        <taxon>Bacteria</taxon>
        <taxon>Pseudomonadati</taxon>
        <taxon>Pseudomonadota</taxon>
        <taxon>Alphaproteobacteria</taxon>
        <taxon>Acetobacterales</taxon>
        <taxon>Acetobacteraceae</taxon>
        <taxon>Sabulicella</taxon>
    </lineage>
</organism>
<name>A0ABT3NSC2_9PROT</name>
<accession>A0ABT3NSC2</accession>
<dbReference type="EMBL" id="JAPFQI010000002">
    <property type="protein sequence ID" value="MCW8085061.1"/>
    <property type="molecule type" value="Genomic_DNA"/>
</dbReference>
<dbReference type="Proteomes" id="UP001526430">
    <property type="component" value="Unassembled WGS sequence"/>
</dbReference>
<evidence type="ECO:0000313" key="2">
    <source>
        <dbReference type="Proteomes" id="UP001526430"/>
    </source>
</evidence>
<protein>
    <submittedName>
        <fullName evidence="1">Uncharacterized protein</fullName>
    </submittedName>
</protein>
<sequence>MQTRRGDGTFHADAFCAFLGDALAVLRDAPPEAETPSLSALLR</sequence>
<gene>
    <name evidence="1" type="ORF">OF850_05430</name>
</gene>